<dbReference type="Pfam" id="PF05912">
    <property type="entry name" value="DUF870"/>
    <property type="match status" value="1"/>
</dbReference>
<dbReference type="GeneID" id="78777431"/>
<dbReference type="EMBL" id="WUAV01000006">
    <property type="protein sequence ID" value="KAF1745972.1"/>
    <property type="molecule type" value="Genomic_DNA"/>
</dbReference>
<dbReference type="RefSeq" id="XP_053578380.1">
    <property type="nucleotide sequence ID" value="XM_053734814.1"/>
</dbReference>
<accession>A0A6A5FTS0</accession>
<feature type="chain" id="PRO_5025681007" evidence="1">
    <location>
        <begin position="17"/>
        <end position="140"/>
    </location>
</feature>
<organism evidence="2 3">
    <name type="scientific">Caenorhabditis remanei</name>
    <name type="common">Caenorhabditis vulgaris</name>
    <dbReference type="NCBI Taxonomy" id="31234"/>
    <lineage>
        <taxon>Eukaryota</taxon>
        <taxon>Metazoa</taxon>
        <taxon>Ecdysozoa</taxon>
        <taxon>Nematoda</taxon>
        <taxon>Chromadorea</taxon>
        <taxon>Rhabditida</taxon>
        <taxon>Rhabditina</taxon>
        <taxon>Rhabditomorpha</taxon>
        <taxon>Rhabditoidea</taxon>
        <taxon>Rhabditidae</taxon>
        <taxon>Peloderinae</taxon>
        <taxon>Caenorhabditis</taxon>
    </lineage>
</organism>
<evidence type="ECO:0000256" key="1">
    <source>
        <dbReference type="SAM" id="SignalP"/>
    </source>
</evidence>
<dbReference type="KEGG" id="crq:GCK72_022422"/>
<name>A0A6A5FTS0_CAERE</name>
<comment type="caution">
    <text evidence="2">The sequence shown here is derived from an EMBL/GenBank/DDBJ whole genome shotgun (WGS) entry which is preliminary data.</text>
</comment>
<proteinExistence type="predicted"/>
<reference evidence="2 3" key="1">
    <citation type="submission" date="2019-12" db="EMBL/GenBank/DDBJ databases">
        <title>Chromosome-level assembly of the Caenorhabditis remanei genome.</title>
        <authorList>
            <person name="Teterina A.A."/>
            <person name="Willis J.H."/>
            <person name="Phillips P.C."/>
        </authorList>
    </citation>
    <scope>NUCLEOTIDE SEQUENCE [LARGE SCALE GENOMIC DNA]</scope>
    <source>
        <strain evidence="2 3">PX506</strain>
        <tissue evidence="2">Whole organism</tissue>
    </source>
</reference>
<evidence type="ECO:0000313" key="3">
    <source>
        <dbReference type="Proteomes" id="UP000483820"/>
    </source>
</evidence>
<dbReference type="CTD" id="78777431"/>
<dbReference type="PANTHER" id="PTHR21479">
    <property type="match status" value="1"/>
</dbReference>
<dbReference type="InterPro" id="IPR008588">
    <property type="entry name" value="DUF870_CAE_spp"/>
</dbReference>
<keyword evidence="1" id="KW-0732">Signal</keyword>
<protein>
    <submittedName>
        <fullName evidence="2">Uncharacterized protein</fullName>
    </submittedName>
</protein>
<dbReference type="Proteomes" id="UP000483820">
    <property type="component" value="Chromosome X"/>
</dbReference>
<sequence length="140" mass="16222">MKIFLLLLCSLALFRADPTRMHLQFHCEYNVGKWCGWLTVYEADWLKNDVVRQEEFCETGITKHFHYEINGDGDGSPEYEWSYQLYHNCSSGGQRFCLEPKNTQDVPVNGIWSVEFEADLYNAGSKTQCSLNTPAAEFNY</sequence>
<dbReference type="AlphaFoldDB" id="A0A6A5FTS0"/>
<gene>
    <name evidence="2" type="ORF">GCK72_022422</name>
</gene>
<evidence type="ECO:0000313" key="2">
    <source>
        <dbReference type="EMBL" id="KAF1745972.1"/>
    </source>
</evidence>
<feature type="signal peptide" evidence="1">
    <location>
        <begin position="1"/>
        <end position="16"/>
    </location>
</feature>
<dbReference type="PANTHER" id="PTHR21479:SF6">
    <property type="entry name" value="MBL FOLD METALLO-HYDROLASE-RELATED"/>
    <property type="match status" value="1"/>
</dbReference>